<evidence type="ECO:0000256" key="2">
    <source>
        <dbReference type="ARBA" id="ARBA00022475"/>
    </source>
</evidence>
<dbReference type="InterPro" id="IPR036412">
    <property type="entry name" value="HAD-like_sf"/>
</dbReference>
<feature type="transmembrane region" description="Helical" evidence="12">
    <location>
        <begin position="833"/>
        <end position="853"/>
    </location>
</feature>
<proteinExistence type="inferred from homology"/>
<evidence type="ECO:0000256" key="10">
    <source>
        <dbReference type="ARBA" id="ARBA00038148"/>
    </source>
</evidence>
<dbReference type="Pfam" id="PF00122">
    <property type="entry name" value="E1-E2_ATPase"/>
    <property type="match status" value="1"/>
</dbReference>
<dbReference type="InterPro" id="IPR050510">
    <property type="entry name" value="Cation_transp_ATPase_P-type"/>
</dbReference>
<keyword evidence="7 12" id="KW-1133">Transmembrane helix</keyword>
<evidence type="ECO:0000256" key="9">
    <source>
        <dbReference type="ARBA" id="ARBA00023136"/>
    </source>
</evidence>
<dbReference type="InterPro" id="IPR059000">
    <property type="entry name" value="ATPase_P-type_domA"/>
</dbReference>
<evidence type="ECO:0000259" key="13">
    <source>
        <dbReference type="SMART" id="SM00831"/>
    </source>
</evidence>
<dbReference type="PROSITE" id="PS00154">
    <property type="entry name" value="ATPASE_E1_E2"/>
    <property type="match status" value="1"/>
</dbReference>
<dbReference type="PANTHER" id="PTHR43294">
    <property type="entry name" value="SODIUM/POTASSIUM-TRANSPORTING ATPASE SUBUNIT ALPHA"/>
    <property type="match status" value="1"/>
</dbReference>
<dbReference type="InterPro" id="IPR023298">
    <property type="entry name" value="ATPase_P-typ_TM_dom_sf"/>
</dbReference>
<dbReference type="SUPFAM" id="SSF56784">
    <property type="entry name" value="HAD-like"/>
    <property type="match status" value="1"/>
</dbReference>
<dbReference type="Gene3D" id="3.40.50.1000">
    <property type="entry name" value="HAD superfamily/HAD-like"/>
    <property type="match status" value="1"/>
</dbReference>
<keyword evidence="5" id="KW-0067">ATP-binding</keyword>
<feature type="transmembrane region" description="Helical" evidence="12">
    <location>
        <begin position="1319"/>
        <end position="1340"/>
    </location>
</feature>
<feature type="transmembrane region" description="Helical" evidence="12">
    <location>
        <begin position="83"/>
        <end position="104"/>
    </location>
</feature>
<feature type="region of interest" description="Disordered" evidence="11">
    <location>
        <begin position="1"/>
        <end position="20"/>
    </location>
</feature>
<dbReference type="InterPro" id="IPR023299">
    <property type="entry name" value="ATPase_P-typ_cyto_dom_N"/>
</dbReference>
<dbReference type="InterPro" id="IPR008250">
    <property type="entry name" value="ATPase_P-typ_transduc_dom_A_sf"/>
</dbReference>
<accession>A0A9W7AWD5</accession>
<dbReference type="GO" id="GO:1990573">
    <property type="term" value="P:potassium ion import across plasma membrane"/>
    <property type="evidence" value="ECO:0007669"/>
    <property type="project" value="TreeGrafter"/>
</dbReference>
<dbReference type="OrthoDB" id="3352408at2759"/>
<organism evidence="14 15">
    <name type="scientific">Triparma retinervis</name>
    <dbReference type="NCBI Taxonomy" id="2557542"/>
    <lineage>
        <taxon>Eukaryota</taxon>
        <taxon>Sar</taxon>
        <taxon>Stramenopiles</taxon>
        <taxon>Ochrophyta</taxon>
        <taxon>Bolidophyceae</taxon>
        <taxon>Parmales</taxon>
        <taxon>Triparmaceae</taxon>
        <taxon>Triparma</taxon>
    </lineage>
</organism>
<name>A0A9W7AWD5_9STRA</name>
<dbReference type="Pfam" id="PF00689">
    <property type="entry name" value="Cation_ATPase_C"/>
    <property type="match status" value="2"/>
</dbReference>
<evidence type="ECO:0000256" key="4">
    <source>
        <dbReference type="ARBA" id="ARBA00022741"/>
    </source>
</evidence>
<gene>
    <name evidence="14" type="ORF">TrRE_jg13404</name>
</gene>
<dbReference type="PANTHER" id="PTHR43294:SF21">
    <property type="entry name" value="CATION TRANSPORTING ATPASE"/>
    <property type="match status" value="1"/>
</dbReference>
<evidence type="ECO:0000256" key="11">
    <source>
        <dbReference type="SAM" id="MobiDB-lite"/>
    </source>
</evidence>
<evidence type="ECO:0000256" key="3">
    <source>
        <dbReference type="ARBA" id="ARBA00022692"/>
    </source>
</evidence>
<dbReference type="FunFam" id="1.20.1110.10:FF:000095">
    <property type="entry name" value="Sodium/potassium-transporting ATPase subunit alpha-1"/>
    <property type="match status" value="1"/>
</dbReference>
<dbReference type="GO" id="GO:1902600">
    <property type="term" value="P:proton transmembrane transport"/>
    <property type="evidence" value="ECO:0007669"/>
    <property type="project" value="TreeGrafter"/>
</dbReference>
<dbReference type="GO" id="GO:0005524">
    <property type="term" value="F:ATP binding"/>
    <property type="evidence" value="ECO:0007669"/>
    <property type="project" value="UniProtKB-KW"/>
</dbReference>
<feature type="transmembrane region" description="Helical" evidence="12">
    <location>
        <begin position="1381"/>
        <end position="1400"/>
    </location>
</feature>
<dbReference type="GO" id="GO:0005391">
    <property type="term" value="F:P-type sodium:potassium-exchanging transporter activity"/>
    <property type="evidence" value="ECO:0007669"/>
    <property type="project" value="TreeGrafter"/>
</dbReference>
<feature type="transmembrane region" description="Helical" evidence="12">
    <location>
        <begin position="110"/>
        <end position="130"/>
    </location>
</feature>
<evidence type="ECO:0000256" key="7">
    <source>
        <dbReference type="ARBA" id="ARBA00022989"/>
    </source>
</evidence>
<dbReference type="Pfam" id="PF00690">
    <property type="entry name" value="Cation_ATPase_N"/>
    <property type="match status" value="1"/>
</dbReference>
<keyword evidence="4" id="KW-0547">Nucleotide-binding</keyword>
<evidence type="ECO:0000256" key="6">
    <source>
        <dbReference type="ARBA" id="ARBA00022967"/>
    </source>
</evidence>
<dbReference type="SMART" id="SM00831">
    <property type="entry name" value="Cation_ATPase_N"/>
    <property type="match status" value="1"/>
</dbReference>
<dbReference type="InterPro" id="IPR001757">
    <property type="entry name" value="P_typ_ATPase"/>
</dbReference>
<evidence type="ECO:0000313" key="15">
    <source>
        <dbReference type="Proteomes" id="UP001165082"/>
    </source>
</evidence>
<dbReference type="Gene3D" id="2.70.150.10">
    <property type="entry name" value="Calcium-transporting ATPase, cytoplasmic transduction domain A"/>
    <property type="match status" value="1"/>
</dbReference>
<dbReference type="NCBIfam" id="TIGR01494">
    <property type="entry name" value="ATPase_P-type"/>
    <property type="match status" value="2"/>
</dbReference>
<dbReference type="InterPro" id="IPR044492">
    <property type="entry name" value="P_typ_ATPase_HD_dom"/>
</dbReference>
<keyword evidence="15" id="KW-1185">Reference proteome</keyword>
<dbReference type="SFLD" id="SFLDF00027">
    <property type="entry name" value="p-type_atpase"/>
    <property type="match status" value="1"/>
</dbReference>
<dbReference type="Gene3D" id="1.20.1110.10">
    <property type="entry name" value="Calcium-transporting ATPase, transmembrane domain"/>
    <property type="match status" value="2"/>
</dbReference>
<keyword evidence="9 12" id="KW-0472">Membrane</keyword>
<feature type="domain" description="Cation-transporting P-type ATPase N-terminal" evidence="13">
    <location>
        <begin position="29"/>
        <end position="103"/>
    </location>
</feature>
<dbReference type="SFLD" id="SFLDS00003">
    <property type="entry name" value="Haloacid_Dehalogenase"/>
    <property type="match status" value="1"/>
</dbReference>
<keyword evidence="3 12" id="KW-0812">Transmembrane</keyword>
<dbReference type="GO" id="GO:0005886">
    <property type="term" value="C:plasma membrane"/>
    <property type="evidence" value="ECO:0007669"/>
    <property type="project" value="UniProtKB-SubCell"/>
</dbReference>
<dbReference type="GO" id="GO:0036376">
    <property type="term" value="P:sodium ion export across plasma membrane"/>
    <property type="evidence" value="ECO:0007669"/>
    <property type="project" value="TreeGrafter"/>
</dbReference>
<dbReference type="SUPFAM" id="SSF81665">
    <property type="entry name" value="Calcium ATPase, transmembrane domain M"/>
    <property type="match status" value="2"/>
</dbReference>
<dbReference type="InterPro" id="IPR006068">
    <property type="entry name" value="ATPase_P-typ_cation-transptr_C"/>
</dbReference>
<feature type="transmembrane region" description="Helical" evidence="12">
    <location>
        <begin position="273"/>
        <end position="297"/>
    </location>
</feature>
<dbReference type="InterPro" id="IPR023214">
    <property type="entry name" value="HAD_sf"/>
</dbReference>
<dbReference type="GO" id="GO:0030007">
    <property type="term" value="P:intracellular potassium ion homeostasis"/>
    <property type="evidence" value="ECO:0007669"/>
    <property type="project" value="TreeGrafter"/>
</dbReference>
<dbReference type="SUPFAM" id="SSF81653">
    <property type="entry name" value="Calcium ATPase, transduction domain A"/>
    <property type="match status" value="1"/>
</dbReference>
<evidence type="ECO:0000313" key="14">
    <source>
        <dbReference type="EMBL" id="GMH75624.1"/>
    </source>
</evidence>
<dbReference type="InterPro" id="IPR004014">
    <property type="entry name" value="ATPase_P-typ_cation-transptr_N"/>
</dbReference>
<keyword evidence="8" id="KW-0406">Ion transport</keyword>
<dbReference type="GO" id="GO:0016887">
    <property type="term" value="F:ATP hydrolysis activity"/>
    <property type="evidence" value="ECO:0007669"/>
    <property type="project" value="InterPro"/>
</dbReference>
<dbReference type="FunFam" id="3.40.50.1000:FF:000083">
    <property type="entry name" value="Sodium/potassium-transporting ATPase subunit alpha"/>
    <property type="match status" value="1"/>
</dbReference>
<comment type="subcellular location">
    <subcellularLocation>
        <location evidence="1">Cell membrane</location>
        <topology evidence="1">Multi-pass membrane protein</topology>
    </subcellularLocation>
</comment>
<dbReference type="Pfam" id="PF13246">
    <property type="entry name" value="Cation_ATPase"/>
    <property type="match status" value="1"/>
</dbReference>
<feature type="transmembrane region" description="Helical" evidence="12">
    <location>
        <begin position="1352"/>
        <end position="1369"/>
    </location>
</feature>
<dbReference type="PRINTS" id="PR00121">
    <property type="entry name" value="NAKATPASE"/>
</dbReference>
<keyword evidence="6" id="KW-1278">Translocase</keyword>
<dbReference type="SUPFAM" id="SSF81660">
    <property type="entry name" value="Metal cation-transporting ATPase, ATP-binding domain N"/>
    <property type="match status" value="1"/>
</dbReference>
<protein>
    <recommendedName>
        <fullName evidence="13">Cation-transporting P-type ATPase N-terminal domain-containing protein</fullName>
    </recommendedName>
</protein>
<evidence type="ECO:0000256" key="5">
    <source>
        <dbReference type="ARBA" id="ARBA00022840"/>
    </source>
</evidence>
<dbReference type="Gene3D" id="3.40.1110.10">
    <property type="entry name" value="Calcium-transporting ATPase, cytoplasmic domain N"/>
    <property type="match status" value="1"/>
</dbReference>
<keyword evidence="8" id="KW-0813">Transport</keyword>
<evidence type="ECO:0000256" key="12">
    <source>
        <dbReference type="SAM" id="Phobius"/>
    </source>
</evidence>
<dbReference type="Proteomes" id="UP001165082">
    <property type="component" value="Unassembled WGS sequence"/>
</dbReference>
<evidence type="ECO:0000256" key="1">
    <source>
        <dbReference type="ARBA" id="ARBA00004651"/>
    </source>
</evidence>
<dbReference type="SFLD" id="SFLDG00002">
    <property type="entry name" value="C1.7:_P-type_atpase_like"/>
    <property type="match status" value="1"/>
</dbReference>
<dbReference type="InterPro" id="IPR018303">
    <property type="entry name" value="ATPase_P-typ_P_site"/>
</dbReference>
<reference evidence="14" key="1">
    <citation type="submission" date="2022-07" db="EMBL/GenBank/DDBJ databases">
        <title>Genome analysis of Parmales, a sister group of diatoms, reveals the evolutionary specialization of diatoms from phago-mixotrophs to photoautotrophs.</title>
        <authorList>
            <person name="Ban H."/>
            <person name="Sato S."/>
            <person name="Yoshikawa S."/>
            <person name="Kazumasa Y."/>
            <person name="Nakamura Y."/>
            <person name="Ichinomiya M."/>
            <person name="Saitoh K."/>
            <person name="Sato N."/>
            <person name="Blanc-Mathieu R."/>
            <person name="Endo H."/>
            <person name="Kuwata A."/>
            <person name="Ogata H."/>
        </authorList>
    </citation>
    <scope>NUCLEOTIDE SEQUENCE</scope>
</reference>
<comment type="caution">
    <text evidence="14">The sequence shown here is derived from an EMBL/GenBank/DDBJ whole genome shotgun (WGS) entry which is preliminary data.</text>
</comment>
<feature type="transmembrane region" description="Helical" evidence="12">
    <location>
        <begin position="303"/>
        <end position="328"/>
    </location>
</feature>
<dbReference type="EMBL" id="BRXZ01001634">
    <property type="protein sequence ID" value="GMH75624.1"/>
    <property type="molecule type" value="Genomic_DNA"/>
</dbReference>
<keyword evidence="2" id="KW-1003">Cell membrane</keyword>
<evidence type="ECO:0000256" key="8">
    <source>
        <dbReference type="ARBA" id="ARBA00023065"/>
    </source>
</evidence>
<comment type="similarity">
    <text evidence="10">Belongs to the cation transport ATPase (P-type) (TC 3.A.3) family.</text>
</comment>
<sequence length="1436" mass="157621">MGNINPFKKKNDDDPGSSDAELKRNVVMTEHTDDLDALLARLKTNPDTGLDAAGVEEKYLEFGDNVLTPPKQTPEWIKFLRELTGFFSLLLWAGAILCFIGYSIERAQDNLYLGIVLVTVVMVTGIFSYMQNSKSENLMASFAGMLPPKVKLMRDGKTDEVVSSKLVPGDICFVEGGDLIPADLRVLECSDNLVIDNSALTGESEPQKRKAVCTHEDPLETQNLCFFGTQVPEGSAKCVVISTGDHTVMGRIAKLAMSTKNEQTPINKELHHFIIIISGIAMSLGIIFLILGFVIGTPIVENLVFMIGIIVANVPEGLLATVTVCLTLTAKRMFSKKVLVKNLEGVETLGSTSCICSDKTGTLTQNIMTVAQLVYGEENGCVTHDAPSSFTGGRKTYDVSNASFQRILRCAILNNVSTFNESSKWVCDEEGQKILDADGNPTPIPFQGITIQGDGSELKVVNWVPVGNASEAAFIKLAQSEANDITKEGDVEEIRKANPSIFVIPFNSKNKYQIHVHEIEDGPRTVLMKGAPERVLDRCTHVLLNGHVQAMTDEERQSIIDQQEDLSRNGLRCLGFAEYELSERDYPEGYAFNGSDEDYDTPNFPIGEKKEDKVHPNATKGLVFLGLMALIDPPRPAVPPAVSKCKTAGVKVIMVTGDHPVTAQAIAYKVGILWSKTRGDMELDNAKYGRSPGDSDYEEPDSARAIVVPGHTISVDMSDERWDFILDHPQIVFARTSPQQKLVIVENCQRQGHIVAVTGDGVNDSPAIKKADIGIAMGISGSEVSKAAADMILVDDNFASIVNGVEEGRLIFDNLKKSIAYTIQSNIPEITPFLGFIIFAIPLPLTTILILAIDLGTDMIPAISFAYETAEADIMTRPPRNAKTDRLVTRKMINFSYLQIGLIQAFAGYFTYMTVLNSYGYPPWILLNRGSAEFWGMQPMMCKFVGGAYANYFGEIDRLTDPRTQPPNALYPLYVTLGSGYVDDCVFPIKNFKGTKGDANKDFFQEPKCKGIQCATPSFYETAPAASNPGSLYTDEERQIPYQAILAAEAAGYFNYVPFSSKTSPFWKDSFLWHDSEDRFLQLGNLPFENAHAFFRGNVPGLFSICQGDTPPAPLPANPAVTNVLGTPRDESSLVRGAQIPDIPPPNVQLCPGSTAAGGTTNFWNAEGDETYGTTGIFCNGQAGTDTNQDCRFVDFLTPWTLASSRLGQNRNPHQAFFCNNQCGRFVSSDYLNVPFCLVQGDPESASCGTFNSVPNCNKVCRGVCYPTLQSLESDFPSAYTADQTTAYDDVFPNPKNVRQCSNIGSFVSNGQALLQAQGAFWGSIVLVQIAGLLCAKTRWLSLRSQGMKNSFMNFGIFFELLLVSWLAYCPPINSALGTANIRLTHWFCAIPWAIFIFIYDETRKALMRSTSPEKVDPYTGQVTRTAGWIERFTYY</sequence>
<dbReference type="GO" id="GO:0006883">
    <property type="term" value="P:intracellular sodium ion homeostasis"/>
    <property type="evidence" value="ECO:0007669"/>
    <property type="project" value="TreeGrafter"/>
</dbReference>
<dbReference type="PRINTS" id="PR00119">
    <property type="entry name" value="CATATPASE"/>
</dbReference>